<dbReference type="Pfam" id="PF14559">
    <property type="entry name" value="TPR_19"/>
    <property type="match status" value="1"/>
</dbReference>
<dbReference type="InterPro" id="IPR051685">
    <property type="entry name" value="Ycf3/AcsC/BcsC/TPR_MFPF"/>
</dbReference>
<dbReference type="Proteomes" id="UP000316598">
    <property type="component" value="Unassembled WGS sequence"/>
</dbReference>
<name>A0A5C5WUU2_9BACT</name>
<evidence type="ECO:0000256" key="5">
    <source>
        <dbReference type="SAM" id="SignalP"/>
    </source>
</evidence>
<keyword evidence="2 3" id="KW-0802">TPR repeat</keyword>
<keyword evidence="7" id="KW-1185">Reference proteome</keyword>
<keyword evidence="1" id="KW-0677">Repeat</keyword>
<evidence type="ECO:0000256" key="1">
    <source>
        <dbReference type="ARBA" id="ARBA00022737"/>
    </source>
</evidence>
<gene>
    <name evidence="6" type="ORF">Pla22_20250</name>
</gene>
<evidence type="ECO:0000256" key="2">
    <source>
        <dbReference type="ARBA" id="ARBA00022803"/>
    </source>
</evidence>
<reference evidence="6 7" key="1">
    <citation type="submission" date="2019-02" db="EMBL/GenBank/DDBJ databases">
        <title>Deep-cultivation of Planctomycetes and their phenomic and genomic characterization uncovers novel biology.</title>
        <authorList>
            <person name="Wiegand S."/>
            <person name="Jogler M."/>
            <person name="Boedeker C."/>
            <person name="Pinto D."/>
            <person name="Vollmers J."/>
            <person name="Rivas-Marin E."/>
            <person name="Kohn T."/>
            <person name="Peeters S.H."/>
            <person name="Heuer A."/>
            <person name="Rast P."/>
            <person name="Oberbeckmann S."/>
            <person name="Bunk B."/>
            <person name="Jeske O."/>
            <person name="Meyerdierks A."/>
            <person name="Storesund J.E."/>
            <person name="Kallscheuer N."/>
            <person name="Luecker S."/>
            <person name="Lage O.M."/>
            <person name="Pohl T."/>
            <person name="Merkel B.J."/>
            <person name="Hornburger P."/>
            <person name="Mueller R.-W."/>
            <person name="Bruemmer F."/>
            <person name="Labrenz M."/>
            <person name="Spormann A.M."/>
            <person name="Op Den Camp H."/>
            <person name="Overmann J."/>
            <person name="Amann R."/>
            <person name="Jetten M.S.M."/>
            <person name="Mascher T."/>
            <person name="Medema M.H."/>
            <person name="Devos D.P."/>
            <person name="Kaster A.-K."/>
            <person name="Ovreas L."/>
            <person name="Rohde M."/>
            <person name="Galperin M.Y."/>
            <person name="Jogler C."/>
        </authorList>
    </citation>
    <scope>NUCLEOTIDE SEQUENCE [LARGE SCALE GENOMIC DNA]</scope>
    <source>
        <strain evidence="6 7">Pla22</strain>
    </source>
</reference>
<dbReference type="PROSITE" id="PS50293">
    <property type="entry name" value="TPR_REGION"/>
    <property type="match status" value="1"/>
</dbReference>
<keyword evidence="6" id="KW-0449">Lipoprotein</keyword>
<comment type="caution">
    <text evidence="6">The sequence shown here is derived from an EMBL/GenBank/DDBJ whole genome shotgun (WGS) entry which is preliminary data.</text>
</comment>
<protein>
    <submittedName>
        <fullName evidence="6">Lipoprotein NlpI</fullName>
    </submittedName>
</protein>
<dbReference type="RefSeq" id="WP_146514432.1">
    <property type="nucleotide sequence ID" value="NZ_SJPI01000001.1"/>
</dbReference>
<dbReference type="EMBL" id="SJPI01000001">
    <property type="protein sequence ID" value="TWT54378.1"/>
    <property type="molecule type" value="Genomic_DNA"/>
</dbReference>
<keyword evidence="5" id="KW-0732">Signal</keyword>
<accession>A0A5C5WUU2</accession>
<dbReference type="InterPro" id="IPR019734">
    <property type="entry name" value="TPR_rpt"/>
</dbReference>
<dbReference type="OrthoDB" id="276909at2"/>
<dbReference type="SUPFAM" id="SSF48452">
    <property type="entry name" value="TPR-like"/>
    <property type="match status" value="1"/>
</dbReference>
<evidence type="ECO:0000313" key="7">
    <source>
        <dbReference type="Proteomes" id="UP000316598"/>
    </source>
</evidence>
<keyword evidence="4" id="KW-0175">Coiled coil</keyword>
<dbReference type="PANTHER" id="PTHR44943">
    <property type="entry name" value="CELLULOSE SYNTHASE OPERON PROTEIN C"/>
    <property type="match status" value="1"/>
</dbReference>
<proteinExistence type="predicted"/>
<dbReference type="PROSITE" id="PS50005">
    <property type="entry name" value="TPR"/>
    <property type="match status" value="1"/>
</dbReference>
<feature type="chain" id="PRO_5022934360" evidence="5">
    <location>
        <begin position="29"/>
        <end position="282"/>
    </location>
</feature>
<evidence type="ECO:0000256" key="4">
    <source>
        <dbReference type="SAM" id="Coils"/>
    </source>
</evidence>
<evidence type="ECO:0000313" key="6">
    <source>
        <dbReference type="EMBL" id="TWT54378.1"/>
    </source>
</evidence>
<dbReference type="SMART" id="SM00028">
    <property type="entry name" value="TPR"/>
    <property type="match status" value="4"/>
</dbReference>
<organism evidence="6 7">
    <name type="scientific">Rubripirellula amarantea</name>
    <dbReference type="NCBI Taxonomy" id="2527999"/>
    <lineage>
        <taxon>Bacteria</taxon>
        <taxon>Pseudomonadati</taxon>
        <taxon>Planctomycetota</taxon>
        <taxon>Planctomycetia</taxon>
        <taxon>Pirellulales</taxon>
        <taxon>Pirellulaceae</taxon>
        <taxon>Rubripirellula</taxon>
    </lineage>
</organism>
<dbReference type="InterPro" id="IPR011990">
    <property type="entry name" value="TPR-like_helical_dom_sf"/>
</dbReference>
<dbReference type="Gene3D" id="1.25.40.10">
    <property type="entry name" value="Tetratricopeptide repeat domain"/>
    <property type="match status" value="1"/>
</dbReference>
<feature type="coiled-coil region" evidence="4">
    <location>
        <begin position="71"/>
        <end position="98"/>
    </location>
</feature>
<dbReference type="PANTHER" id="PTHR44943:SF8">
    <property type="entry name" value="TPR REPEAT-CONTAINING PROTEIN MJ0263"/>
    <property type="match status" value="1"/>
</dbReference>
<sequence length="282" mass="32097" precursor="true">MPQRIALRTFAFFALLTATGLSSMPADEADEATVQSELERIDQSLSTMSTDDFEGVDSVRKLVKQAFDLQMKLQAERIERAELDLARVKQQYAERLNSSDEIVERKVIELTKVAESDNTMPASLLSTEGWKAWGQRDYRTALTRFEAALKKDPKYIHAINGLGWTHIHLQEYDKAIEIFKSAMKLDPNHGGVTNGLGQALMLTGRFDEAEAMLTEATEFTIKVNGEAKAIQLQITASWFGLVETLMRQKKYDAVIEWTERYLKHDPENERMKDYLEKAQANK</sequence>
<evidence type="ECO:0000256" key="3">
    <source>
        <dbReference type="PROSITE-ProRule" id="PRU00339"/>
    </source>
</evidence>
<feature type="signal peptide" evidence="5">
    <location>
        <begin position="1"/>
        <end position="28"/>
    </location>
</feature>
<dbReference type="AlphaFoldDB" id="A0A5C5WUU2"/>
<feature type="repeat" description="TPR" evidence="3">
    <location>
        <begin position="156"/>
        <end position="189"/>
    </location>
</feature>